<dbReference type="InterPro" id="IPR051709">
    <property type="entry name" value="Ub-ligase/GTPase-reg"/>
</dbReference>
<dbReference type="InterPro" id="IPR009091">
    <property type="entry name" value="RCC1/BLIP-II"/>
</dbReference>
<sequence>MLGALLLSLSSPWMAACSSGTEAPGPSAPAEQTQSQVTLSMGSGDFSQASVEKGRVAALIAHTDVVRLRITVFEPGKESEPIFVNFDMGKDGSGKWTGKIPFLPKNLPLTLQAHGFSDAGAVTEIYNGSLNVTLTQDNVTLTIPLRPVTDGAAIQLPRIERINIPRAFASGQSGNITFAVAAALGEALHYEITPAPGTNGSFAPLSGDITLLGTSGAFVSQYTPPENVPEQTTYSHKVTVRNRAGHSVSTTFTTTVRPNESSSGVVDTTVKVLFNPVIQGLDGFRVRNEVGEMTTNVIFTAKVSDDGPQNALTYAWGFTPTGATSPLPVFTGNTNPSTLQNYNEDVQGTLSLAVTDGDNGTTTLTYPVTAKQFPNEPLAEGALAGVNQLRAGENHTCALLNDGTLHCWGYNVSGQLGLGDNRDVGDDEKPSARPAVKLLGEGSKIALGQNHTCALLKTGMVRCWGENGLGQLGYGHTDDVGNDDDLTLQGYVNLGGLAVKIAAGGNHTCALMKDTGKVRCWGSGAQGQLGYGSAENVGDAKQPVEKGDVNLGADTVVKDITAGYAHTCALLSTGRLLCWGHNAAGQLGNGNLNPVGISGDPGLQPPLNAGDVVQVAAGSYSTCVLFKSGAQTGGVKCWGNNSSGQLGQGDASGNYRSSGCFVGNNAGCFYRMASEAVSVNLGGVLPLQIATGADHACALLATGSVRCWGYNGYGQLGLGNTTPTSAPSQAVDLNGATAYQITAGGNHTCALLSTGAARCWGRGSFGQLGYASKNNVGATNSASSGGNIEITLPTAP</sequence>
<dbReference type="PANTHER" id="PTHR45622">
    <property type="entry name" value="UBIQUITIN-PROTEIN LIGASE E3A-RELATED"/>
    <property type="match status" value="1"/>
</dbReference>
<protein>
    <submittedName>
        <fullName evidence="5">RTX toxin</fullName>
    </submittedName>
</protein>
<proteinExistence type="predicted"/>
<dbReference type="PANTHER" id="PTHR45622:SF70">
    <property type="entry name" value="SECRETION-REGULATING GUANINE NUCLEOTIDE EXCHANGE FACTOR"/>
    <property type="match status" value="1"/>
</dbReference>
<dbReference type="OrthoDB" id="9758365at2"/>
<accession>A0A3A8QAU7</accession>
<reference evidence="6" key="1">
    <citation type="submission" date="2018-09" db="EMBL/GenBank/DDBJ databases">
        <authorList>
            <person name="Livingstone P.G."/>
            <person name="Whitworth D.E."/>
        </authorList>
    </citation>
    <scope>NUCLEOTIDE SEQUENCE [LARGE SCALE GENOMIC DNA]</scope>
    <source>
        <strain evidence="6">AB047A</strain>
    </source>
</reference>
<evidence type="ECO:0000313" key="6">
    <source>
        <dbReference type="Proteomes" id="UP000282656"/>
    </source>
</evidence>
<dbReference type="AlphaFoldDB" id="A0A3A8QAU7"/>
<dbReference type="Proteomes" id="UP000282656">
    <property type="component" value="Unassembled WGS sequence"/>
</dbReference>
<evidence type="ECO:0000259" key="4">
    <source>
        <dbReference type="Pfam" id="PF25390"/>
    </source>
</evidence>
<dbReference type="GO" id="GO:0005737">
    <property type="term" value="C:cytoplasm"/>
    <property type="evidence" value="ECO:0007669"/>
    <property type="project" value="TreeGrafter"/>
</dbReference>
<feature type="domain" description="RCC1-like" evidence="4">
    <location>
        <begin position="445"/>
        <end position="773"/>
    </location>
</feature>
<keyword evidence="1" id="KW-0677">Repeat</keyword>
<keyword evidence="6" id="KW-1185">Reference proteome</keyword>
<name>A0A3A8QAU7_9BACT</name>
<keyword evidence="3" id="KW-0732">Signal</keyword>
<evidence type="ECO:0000256" key="3">
    <source>
        <dbReference type="SAM" id="SignalP"/>
    </source>
</evidence>
<gene>
    <name evidence="5" type="ORF">D7X96_23965</name>
</gene>
<dbReference type="InterPro" id="IPR058923">
    <property type="entry name" value="RCC1-like_dom"/>
</dbReference>
<dbReference type="Pfam" id="PF25390">
    <property type="entry name" value="WD40_RLD"/>
    <property type="match status" value="1"/>
</dbReference>
<dbReference type="EMBL" id="RAWM01000073">
    <property type="protein sequence ID" value="RKH65298.1"/>
    <property type="molecule type" value="Genomic_DNA"/>
</dbReference>
<dbReference type="Pfam" id="PF13540">
    <property type="entry name" value="RCC1_2"/>
    <property type="match status" value="1"/>
</dbReference>
<organism evidence="5 6">
    <name type="scientific">Corallococcus interemptor</name>
    <dbReference type="NCBI Taxonomy" id="2316720"/>
    <lineage>
        <taxon>Bacteria</taxon>
        <taxon>Pseudomonadati</taxon>
        <taxon>Myxococcota</taxon>
        <taxon>Myxococcia</taxon>
        <taxon>Myxococcales</taxon>
        <taxon>Cystobacterineae</taxon>
        <taxon>Myxococcaceae</taxon>
        <taxon>Corallococcus</taxon>
    </lineage>
</organism>
<feature type="chain" id="PRO_5017266368" evidence="3">
    <location>
        <begin position="16"/>
        <end position="796"/>
    </location>
</feature>
<feature type="signal peptide" evidence="3">
    <location>
        <begin position="1"/>
        <end position="15"/>
    </location>
</feature>
<feature type="region of interest" description="Disordered" evidence="2">
    <location>
        <begin position="18"/>
        <end position="38"/>
    </location>
</feature>
<dbReference type="InterPro" id="IPR000408">
    <property type="entry name" value="Reg_chr_condens"/>
</dbReference>
<dbReference type="SUPFAM" id="SSF50985">
    <property type="entry name" value="RCC1/BLIP-II"/>
    <property type="match status" value="1"/>
</dbReference>
<dbReference type="PRINTS" id="PR00633">
    <property type="entry name" value="RCCNDNSATION"/>
</dbReference>
<evidence type="ECO:0000256" key="1">
    <source>
        <dbReference type="ARBA" id="ARBA00022737"/>
    </source>
</evidence>
<evidence type="ECO:0000256" key="2">
    <source>
        <dbReference type="SAM" id="MobiDB-lite"/>
    </source>
</evidence>
<dbReference type="PROSITE" id="PS50012">
    <property type="entry name" value="RCC1_3"/>
    <property type="match status" value="5"/>
</dbReference>
<dbReference type="Gene3D" id="2.130.10.30">
    <property type="entry name" value="Regulator of chromosome condensation 1/beta-lactamase-inhibitor protein II"/>
    <property type="match status" value="3"/>
</dbReference>
<comment type="caution">
    <text evidence="5">The sequence shown here is derived from an EMBL/GenBank/DDBJ whole genome shotgun (WGS) entry which is preliminary data.</text>
</comment>
<evidence type="ECO:0000313" key="5">
    <source>
        <dbReference type="EMBL" id="RKH65298.1"/>
    </source>
</evidence>